<dbReference type="PANTHER" id="PTHR43214">
    <property type="entry name" value="TWO-COMPONENT RESPONSE REGULATOR"/>
    <property type="match status" value="1"/>
</dbReference>
<accession>A0ABZ2J4R4</accession>
<dbReference type="Pfam" id="PF00072">
    <property type="entry name" value="Response_reg"/>
    <property type="match status" value="1"/>
</dbReference>
<dbReference type="CDD" id="cd06170">
    <property type="entry name" value="LuxR_C_like"/>
    <property type="match status" value="1"/>
</dbReference>
<dbReference type="InterPro" id="IPR000792">
    <property type="entry name" value="Tscrpt_reg_LuxR_C"/>
</dbReference>
<dbReference type="InterPro" id="IPR016032">
    <property type="entry name" value="Sig_transdc_resp-reg_C-effctor"/>
</dbReference>
<evidence type="ECO:0000259" key="4">
    <source>
        <dbReference type="PROSITE" id="PS50043"/>
    </source>
</evidence>
<feature type="modified residue" description="4-aspartylphosphate" evidence="3">
    <location>
        <position position="56"/>
    </location>
</feature>
<name>A0ABZ2J4R4_9CHLR</name>
<feature type="domain" description="Response regulatory" evidence="5">
    <location>
        <begin position="5"/>
        <end position="121"/>
    </location>
</feature>
<dbReference type="InterPro" id="IPR058245">
    <property type="entry name" value="NreC/VraR/RcsB-like_REC"/>
</dbReference>
<dbReference type="SMART" id="SM00421">
    <property type="entry name" value="HTH_LUXR"/>
    <property type="match status" value="1"/>
</dbReference>
<dbReference type="InterPro" id="IPR001789">
    <property type="entry name" value="Sig_transdc_resp-reg_receiver"/>
</dbReference>
<dbReference type="SUPFAM" id="SSF52172">
    <property type="entry name" value="CheY-like"/>
    <property type="match status" value="1"/>
</dbReference>
<dbReference type="RefSeq" id="WP_338738519.1">
    <property type="nucleotide sequence ID" value="NZ_CP146612.1"/>
</dbReference>
<dbReference type="Pfam" id="PF00196">
    <property type="entry name" value="GerE"/>
    <property type="match status" value="1"/>
</dbReference>
<gene>
    <name evidence="6" type="ORF">V8247_02715</name>
</gene>
<keyword evidence="1 3" id="KW-0597">Phosphoprotein</keyword>
<dbReference type="PRINTS" id="PR00038">
    <property type="entry name" value="HTHLUXR"/>
</dbReference>
<sequence>MSRIKVLIVDDNFVARRGLRSFLEMEKDISVLGEAANGNDAVSWVKENTPDVVLMDVRMPGMDGIKATSELLNLKPEVKILMLTVVEDQTTILRALLAGAAGYLVYGQFTPDELSLAVRAVAAGHTKVTPPVSHELLEKIRRSNSQIHSIAESEITEPLTVREVEILGLIAAGAGNQEIGQTLYIEEKTVKNHINVIYSKLQIKSRYEAISYMLRHKSNS</sequence>
<proteinExistence type="predicted"/>
<reference evidence="6 7" key="1">
    <citation type="submission" date="2024-03" db="EMBL/GenBank/DDBJ databases">
        <title>A Dehalogenimonas Isolated from Estuarine Sediments Dihaloeliminates Chlorinated Alkanes.</title>
        <authorList>
            <person name="Yang Y."/>
            <person name="Wang H."/>
        </authorList>
    </citation>
    <scope>NUCLEOTIDE SEQUENCE [LARGE SCALE GENOMIC DNA]</scope>
    <source>
        <strain evidence="6 7">W</strain>
    </source>
</reference>
<evidence type="ECO:0000256" key="3">
    <source>
        <dbReference type="PROSITE-ProRule" id="PRU00169"/>
    </source>
</evidence>
<feature type="domain" description="HTH luxR-type" evidence="4">
    <location>
        <begin position="152"/>
        <end position="217"/>
    </location>
</feature>
<dbReference type="EMBL" id="CP146612">
    <property type="protein sequence ID" value="WWX25900.1"/>
    <property type="molecule type" value="Genomic_DNA"/>
</dbReference>
<protein>
    <submittedName>
        <fullName evidence="6">Response regulator transcription factor</fullName>
    </submittedName>
</protein>
<dbReference type="PANTHER" id="PTHR43214:SF43">
    <property type="entry name" value="TWO-COMPONENT RESPONSE REGULATOR"/>
    <property type="match status" value="1"/>
</dbReference>
<evidence type="ECO:0000256" key="1">
    <source>
        <dbReference type="ARBA" id="ARBA00022553"/>
    </source>
</evidence>
<dbReference type="InterPro" id="IPR011006">
    <property type="entry name" value="CheY-like_superfamily"/>
</dbReference>
<keyword evidence="2" id="KW-0238">DNA-binding</keyword>
<dbReference type="PROSITE" id="PS50043">
    <property type="entry name" value="HTH_LUXR_2"/>
    <property type="match status" value="1"/>
</dbReference>
<dbReference type="CDD" id="cd17535">
    <property type="entry name" value="REC_NarL-like"/>
    <property type="match status" value="1"/>
</dbReference>
<dbReference type="SMART" id="SM00448">
    <property type="entry name" value="REC"/>
    <property type="match status" value="1"/>
</dbReference>
<organism evidence="6 7">
    <name type="scientific">Candidatus Dehalogenimonas loeffleri</name>
    <dbReference type="NCBI Taxonomy" id="3127115"/>
    <lineage>
        <taxon>Bacteria</taxon>
        <taxon>Bacillati</taxon>
        <taxon>Chloroflexota</taxon>
        <taxon>Dehalococcoidia</taxon>
        <taxon>Dehalococcoidales</taxon>
        <taxon>Dehalococcoidaceae</taxon>
        <taxon>Dehalogenimonas</taxon>
    </lineage>
</organism>
<evidence type="ECO:0000313" key="6">
    <source>
        <dbReference type="EMBL" id="WWX25900.1"/>
    </source>
</evidence>
<evidence type="ECO:0000256" key="2">
    <source>
        <dbReference type="ARBA" id="ARBA00023125"/>
    </source>
</evidence>
<keyword evidence="7" id="KW-1185">Reference proteome</keyword>
<evidence type="ECO:0000259" key="5">
    <source>
        <dbReference type="PROSITE" id="PS50110"/>
    </source>
</evidence>
<evidence type="ECO:0000313" key="7">
    <source>
        <dbReference type="Proteomes" id="UP001375370"/>
    </source>
</evidence>
<dbReference type="SUPFAM" id="SSF46894">
    <property type="entry name" value="C-terminal effector domain of the bipartite response regulators"/>
    <property type="match status" value="1"/>
</dbReference>
<dbReference type="InterPro" id="IPR039420">
    <property type="entry name" value="WalR-like"/>
</dbReference>
<dbReference type="PROSITE" id="PS50110">
    <property type="entry name" value="RESPONSE_REGULATORY"/>
    <property type="match status" value="1"/>
</dbReference>
<dbReference type="Proteomes" id="UP001375370">
    <property type="component" value="Chromosome"/>
</dbReference>
<dbReference type="Gene3D" id="3.40.50.2300">
    <property type="match status" value="1"/>
</dbReference>